<dbReference type="InterPro" id="IPR044893">
    <property type="entry name" value="RNA_pol_Rpb1_clamp_domain"/>
</dbReference>
<organism evidence="10 11">
    <name type="scientific">Candidatus Beckwithbacteria bacterium CG1_02_47_37</name>
    <dbReference type="NCBI Taxonomy" id="1805034"/>
    <lineage>
        <taxon>Bacteria</taxon>
        <taxon>Candidatus Beckwithiibacteriota</taxon>
    </lineage>
</organism>
<dbReference type="InterPro" id="IPR006592">
    <property type="entry name" value="RNA_pol_N"/>
</dbReference>
<dbReference type="STRING" id="1805034.AUJ59_03505"/>
<reference evidence="10 11" key="1">
    <citation type="journal article" date="2016" name="Environ. Microbiol.">
        <title>Genomic resolution of a cold subsurface aquifer community provides metabolic insights for novel microbes adapted to high CO concentrations.</title>
        <authorList>
            <person name="Probst A.J."/>
            <person name="Castelle C.J."/>
            <person name="Singh A."/>
            <person name="Brown C.T."/>
            <person name="Anantharaman K."/>
            <person name="Sharon I."/>
            <person name="Hug L.A."/>
            <person name="Burstein D."/>
            <person name="Emerson J.B."/>
            <person name="Thomas B.C."/>
            <person name="Banfield J.F."/>
        </authorList>
    </citation>
    <scope>NUCLEOTIDE SEQUENCE [LARGE SCALE GENOMIC DNA]</scope>
    <source>
        <strain evidence="10">CG1_02_47_37</strain>
    </source>
</reference>
<dbReference type="GO" id="GO:0006351">
    <property type="term" value="P:DNA-templated transcription"/>
    <property type="evidence" value="ECO:0007669"/>
    <property type="project" value="UniProtKB-UniRule"/>
</dbReference>
<dbReference type="Gene3D" id="4.10.860.120">
    <property type="entry name" value="RNA polymerase II, clamp domain"/>
    <property type="match status" value="1"/>
</dbReference>
<dbReference type="Gene3D" id="1.10.274.100">
    <property type="entry name" value="RNA polymerase Rpb1, domain 3"/>
    <property type="match status" value="2"/>
</dbReference>
<dbReference type="Pfam" id="PF04998">
    <property type="entry name" value="RNA_pol_Rpb1_5"/>
    <property type="match status" value="1"/>
</dbReference>
<dbReference type="NCBIfam" id="TIGR02386">
    <property type="entry name" value="rpoC_TIGR"/>
    <property type="match status" value="1"/>
</dbReference>
<feature type="binding site" evidence="7">
    <location>
        <position position="954"/>
    </location>
    <ligand>
        <name>Zn(2+)</name>
        <dbReference type="ChEBI" id="CHEBI:29105"/>
        <label>2</label>
    </ligand>
</feature>
<name>A0A1J4RMT9_9BACT</name>
<dbReference type="InterPro" id="IPR012754">
    <property type="entry name" value="DNA-dir_RpoC_beta_prime_bact"/>
</dbReference>
<feature type="binding site" evidence="7">
    <location>
        <position position="92"/>
    </location>
    <ligand>
        <name>Zn(2+)</name>
        <dbReference type="ChEBI" id="CHEBI:29105"/>
        <label>1</label>
    </ligand>
</feature>
<feature type="binding site" evidence="7">
    <location>
        <position position="961"/>
    </location>
    <ligand>
        <name>Zn(2+)</name>
        <dbReference type="ChEBI" id="CHEBI:29105"/>
        <label>2</label>
    </ligand>
</feature>
<sequence length="1244" mass="138931">MKRKKRKIKKKQFWRNKMNKLTDFTSLQIKLASPEVIKSWSHGEVLKPETINYRTLKPEKDGLFCERIFGPTKDWECYCGKYKRIRYRGIICDKCGVEVTQSRVRRERMGHINLACPVAHIWFFKGSPSHLSLLLEISPRNLSGIIYFAKYLVVSVDKEAKKDVFKKLDDQFDAKIKELELQAKTAITEAQAKGKVTSAESKKKIKAKEQLDLALSEIDLKTKKEIAGLREILSTEKDTAKEVFNAVKDLVKRTRMQTVLSEEEYLKLMEYDAVDWLKVGMGAEAILEVIKQLDLTKLAVRFREEIQKYSGQRQIKAIKVLRIIDAFSRVSIDPSWMVVTTLPVLPPDLRPMVQLSGGHFASSDINDLYRRVINRNNRLKHLMNLGAPEIILRNEKRMLQEAVDTLIDTSQARAVKRRGVKELRSLADMLRGKQGRFRQNLLGKRVDYSGRSVIVVGPNLKLNQCGLPKIMALEIFKPYVLRELINRGFAPNVKSAKHVLECRPAEVFDILEDVIKDHPVLLNRAPTLHKLGIQAFYPVLVEGSAIKIHPCVCAGYNADFDGDQMAVHVPLSQESMKEAIEYMMPNSNLLKPADGSPITIPNKEMALGIYYLTSIDSLLKEAATIFTNQEEAIFAWQTKAIELRQPIRVRLDEIVTTTVGRLLFNQALPKALRFINDSVNAGGIKSLMKKSLKQCSQEETVQLIDELKTLGFLVATNSGISVSVNDCKIIGNKDKLINEANKKAALIEENYKNGLITREEKRRLSNELWMDTTDDIATATWDNFEVNNAVRTIIDSGGTRASKDQVKQLAAMRGLVVDPLGKIVELPTKSNFREGLSIFEYVTSSRGSRKGLTDSAIKTADAGYLTRRLVDVAHDMIIRLEDCGTKNGLKFVNTGTRGKAFAIRITGRFLAEPIINPRTKKTLFAKGVLIDEEAAEAIIAAKVESVTVRSPLTCQARYGLCSQCYGWDFSTKKPVTIGAPVGVIAAQSIGEPGTQLTMRVKHFGGIVVSDVTQGLPRVEELFEARTPKLAAPLAEISGKIKLKETPQGYQLTITPIGAKGQMRTYLVPLTATLKVKNNDLVAVGERLATGALNVKELLATTGLLSSQEYLIEEIQAVYESQGIPIHDKHMEVIVRKMSDKVQIDSVGDTNLLIGEFVELPRFAAENARVKAAKGQPATARQVMLGITRSALYTESWLSAASFQHTSSVLTEAAAEGRIDKLLGLKENVIIGRLIPTDRERAALE</sequence>
<dbReference type="Gene3D" id="2.40.40.20">
    <property type="match status" value="1"/>
</dbReference>
<comment type="caution">
    <text evidence="10">The sequence shown here is derived from an EMBL/GenBank/DDBJ whole genome shotgun (WGS) entry which is preliminary data.</text>
</comment>
<feature type="binding site" evidence="7">
    <location>
        <position position="964"/>
    </location>
    <ligand>
        <name>Zn(2+)</name>
        <dbReference type="ChEBI" id="CHEBI:29105"/>
        <label>2</label>
    </ligand>
</feature>
<feature type="binding site" evidence="7">
    <location>
        <position position="561"/>
    </location>
    <ligand>
        <name>Mg(2+)</name>
        <dbReference type="ChEBI" id="CHEBI:18420"/>
    </ligand>
</feature>
<feature type="binding site" evidence="7">
    <location>
        <position position="79"/>
    </location>
    <ligand>
        <name>Zn(2+)</name>
        <dbReference type="ChEBI" id="CHEBI:29105"/>
        <label>1</label>
    </ligand>
</feature>
<keyword evidence="4 7" id="KW-0479">Metal-binding</keyword>
<dbReference type="InterPro" id="IPR045867">
    <property type="entry name" value="DNA-dir_RpoC_beta_prime"/>
</dbReference>
<evidence type="ECO:0000313" key="10">
    <source>
        <dbReference type="EMBL" id="OIN88721.1"/>
    </source>
</evidence>
<dbReference type="AlphaFoldDB" id="A0A1J4RMT9"/>
<dbReference type="Pfam" id="PF04997">
    <property type="entry name" value="RNA_pol_Rpb1_1"/>
    <property type="match status" value="1"/>
</dbReference>
<keyword evidence="1 7" id="KW-0240">DNA-directed RNA polymerase</keyword>
<feature type="binding site" evidence="7">
    <location>
        <position position="77"/>
    </location>
    <ligand>
        <name>Zn(2+)</name>
        <dbReference type="ChEBI" id="CHEBI:29105"/>
        <label>1</label>
    </ligand>
</feature>
<dbReference type="Gene3D" id="1.10.132.30">
    <property type="match status" value="1"/>
</dbReference>
<dbReference type="Gene3D" id="1.10.1790.20">
    <property type="match status" value="1"/>
</dbReference>
<dbReference type="GO" id="GO:0000428">
    <property type="term" value="C:DNA-directed RNA polymerase complex"/>
    <property type="evidence" value="ECO:0007669"/>
    <property type="project" value="UniProtKB-KW"/>
</dbReference>
<dbReference type="Gene3D" id="1.10.40.90">
    <property type="match status" value="1"/>
</dbReference>
<keyword evidence="7" id="KW-0460">Magnesium</keyword>
<feature type="binding site" evidence="7">
    <location>
        <position position="563"/>
    </location>
    <ligand>
        <name>Mg(2+)</name>
        <dbReference type="ChEBI" id="CHEBI:18420"/>
    </ligand>
</feature>
<evidence type="ECO:0000256" key="8">
    <source>
        <dbReference type="RuleBase" id="RU004279"/>
    </source>
</evidence>
<dbReference type="InterPro" id="IPR007080">
    <property type="entry name" value="RNA_pol_Rpb1_1"/>
</dbReference>
<dbReference type="HAMAP" id="MF_01322">
    <property type="entry name" value="RNApol_bact_RpoC"/>
    <property type="match status" value="1"/>
</dbReference>
<dbReference type="InterPro" id="IPR007081">
    <property type="entry name" value="RNA_pol_Rpb1_5"/>
</dbReference>
<keyword evidence="5 7" id="KW-0804">Transcription</keyword>
<dbReference type="Pfam" id="PF00623">
    <property type="entry name" value="RNA_pol_Rpb1_2"/>
    <property type="match status" value="2"/>
</dbReference>
<comment type="catalytic activity">
    <reaction evidence="6 7 8">
        <text>RNA(n) + a ribonucleoside 5'-triphosphate = RNA(n+1) + diphosphate</text>
        <dbReference type="Rhea" id="RHEA:21248"/>
        <dbReference type="Rhea" id="RHEA-COMP:14527"/>
        <dbReference type="Rhea" id="RHEA-COMP:17342"/>
        <dbReference type="ChEBI" id="CHEBI:33019"/>
        <dbReference type="ChEBI" id="CHEBI:61557"/>
        <dbReference type="ChEBI" id="CHEBI:140395"/>
        <dbReference type="EC" id="2.7.7.6"/>
    </reaction>
</comment>
<dbReference type="GO" id="GO:0008270">
    <property type="term" value="F:zinc ion binding"/>
    <property type="evidence" value="ECO:0007669"/>
    <property type="project" value="UniProtKB-UniRule"/>
</dbReference>
<dbReference type="PANTHER" id="PTHR19376">
    <property type="entry name" value="DNA-DIRECTED RNA POLYMERASE"/>
    <property type="match status" value="1"/>
</dbReference>
<feature type="binding site" evidence="7">
    <location>
        <position position="559"/>
    </location>
    <ligand>
        <name>Mg(2+)</name>
        <dbReference type="ChEBI" id="CHEBI:18420"/>
    </ligand>
</feature>
<comment type="cofactor">
    <cofactor evidence="7">
        <name>Zn(2+)</name>
        <dbReference type="ChEBI" id="CHEBI:29105"/>
    </cofactor>
    <text evidence="7">Binds 2 Zn(2+) ions per subunit.</text>
</comment>
<feature type="domain" description="RNA polymerase N-terminal" evidence="9">
    <location>
        <begin position="335"/>
        <end position="613"/>
    </location>
</feature>
<gene>
    <name evidence="7" type="primary">rpoC</name>
    <name evidence="10" type="ORF">AUJ59_03505</name>
</gene>
<dbReference type="GO" id="GO:0003899">
    <property type="term" value="F:DNA-directed RNA polymerase activity"/>
    <property type="evidence" value="ECO:0007669"/>
    <property type="project" value="UniProtKB-UniRule"/>
</dbReference>
<proteinExistence type="inferred from homology"/>
<dbReference type="Pfam" id="PF04983">
    <property type="entry name" value="RNA_pol_Rpb1_3"/>
    <property type="match status" value="1"/>
</dbReference>
<evidence type="ECO:0000313" key="11">
    <source>
        <dbReference type="Proteomes" id="UP000183144"/>
    </source>
</evidence>
<evidence type="ECO:0000256" key="5">
    <source>
        <dbReference type="ARBA" id="ARBA00023163"/>
    </source>
</evidence>
<dbReference type="CDD" id="cd02655">
    <property type="entry name" value="RNAP_beta'_C"/>
    <property type="match status" value="1"/>
</dbReference>
<dbReference type="PANTHER" id="PTHR19376:SF54">
    <property type="entry name" value="DNA-DIRECTED RNA POLYMERASE SUBUNIT BETA"/>
    <property type="match status" value="1"/>
</dbReference>
<evidence type="ECO:0000256" key="4">
    <source>
        <dbReference type="ARBA" id="ARBA00022723"/>
    </source>
</evidence>
<dbReference type="EMBL" id="MNUI01000061">
    <property type="protein sequence ID" value="OIN88721.1"/>
    <property type="molecule type" value="Genomic_DNA"/>
</dbReference>
<keyword evidence="2 7" id="KW-0808">Transferase</keyword>
<evidence type="ECO:0000256" key="3">
    <source>
        <dbReference type="ARBA" id="ARBA00022695"/>
    </source>
</evidence>
<protein>
    <recommendedName>
        <fullName evidence="7">DNA-directed RNA polymerase subunit beta'</fullName>
        <shortName evidence="7">RNAP subunit beta'</shortName>
        <ecNumber evidence="7">2.7.7.6</ecNumber>
    </recommendedName>
    <alternativeName>
        <fullName evidence="7">RNA polymerase subunit beta'</fullName>
    </alternativeName>
    <alternativeName>
        <fullName evidence="7">Transcriptase subunit beta'</fullName>
    </alternativeName>
</protein>
<dbReference type="Gene3D" id="2.40.50.100">
    <property type="match status" value="1"/>
</dbReference>
<evidence type="ECO:0000256" key="2">
    <source>
        <dbReference type="ARBA" id="ARBA00022679"/>
    </source>
</evidence>
<evidence type="ECO:0000256" key="6">
    <source>
        <dbReference type="ARBA" id="ARBA00048552"/>
    </source>
</evidence>
<dbReference type="CDD" id="cd01609">
    <property type="entry name" value="RNAP_beta'_N"/>
    <property type="match status" value="1"/>
</dbReference>
<dbReference type="InterPro" id="IPR007066">
    <property type="entry name" value="RNA_pol_Rpb1_3"/>
</dbReference>
<evidence type="ECO:0000256" key="7">
    <source>
        <dbReference type="HAMAP-Rule" id="MF_01322"/>
    </source>
</evidence>
<comment type="cofactor">
    <cofactor evidence="7">
        <name>Mg(2+)</name>
        <dbReference type="ChEBI" id="CHEBI:18420"/>
    </cofactor>
    <text evidence="7">Binds 1 Mg(2+) ion per subunit.</text>
</comment>
<evidence type="ECO:0000256" key="1">
    <source>
        <dbReference type="ARBA" id="ARBA00022478"/>
    </source>
</evidence>
<feature type="binding site" evidence="7">
    <location>
        <position position="95"/>
    </location>
    <ligand>
        <name>Zn(2+)</name>
        <dbReference type="ChEBI" id="CHEBI:29105"/>
        <label>1</label>
    </ligand>
</feature>
<keyword evidence="7" id="KW-0862">Zinc</keyword>
<dbReference type="InterPro" id="IPR042102">
    <property type="entry name" value="RNA_pol_Rpb1_3_sf"/>
</dbReference>
<evidence type="ECO:0000259" key="9">
    <source>
        <dbReference type="SMART" id="SM00663"/>
    </source>
</evidence>
<keyword evidence="3 7" id="KW-0548">Nucleotidyltransferase</keyword>
<comment type="subunit">
    <text evidence="7">The RNAP catalytic core consists of 2 alpha, 1 beta, 1 beta' and 1 omega subunit. When a sigma factor is associated with the core the holoenzyme is formed, which can initiate transcription.</text>
</comment>
<comment type="function">
    <text evidence="7 8">DNA-dependent RNA polymerase catalyzes the transcription of DNA into RNA using the four ribonucleoside triphosphates as substrates.</text>
</comment>
<dbReference type="InterPro" id="IPR000722">
    <property type="entry name" value="RNA_pol_asu"/>
</dbReference>
<dbReference type="EC" id="2.7.7.6" evidence="7"/>
<dbReference type="GO" id="GO:0000287">
    <property type="term" value="F:magnesium ion binding"/>
    <property type="evidence" value="ECO:0007669"/>
    <property type="project" value="UniProtKB-UniRule"/>
</dbReference>
<dbReference type="InterPro" id="IPR038120">
    <property type="entry name" value="Rpb1_funnel_sf"/>
</dbReference>
<dbReference type="SMART" id="SM00663">
    <property type="entry name" value="RPOLA_N"/>
    <property type="match status" value="1"/>
</dbReference>
<dbReference type="Proteomes" id="UP000183144">
    <property type="component" value="Unassembled WGS sequence"/>
</dbReference>
<feature type="binding site" evidence="7">
    <location>
        <position position="883"/>
    </location>
    <ligand>
        <name>Zn(2+)</name>
        <dbReference type="ChEBI" id="CHEBI:29105"/>
        <label>2</label>
    </ligand>
</feature>
<comment type="similarity">
    <text evidence="7 8">Belongs to the RNA polymerase beta' chain family.</text>
</comment>
<dbReference type="GO" id="GO:0003677">
    <property type="term" value="F:DNA binding"/>
    <property type="evidence" value="ECO:0007669"/>
    <property type="project" value="UniProtKB-UniRule"/>
</dbReference>
<dbReference type="Gene3D" id="1.10.150.390">
    <property type="match status" value="1"/>
</dbReference>
<dbReference type="SUPFAM" id="SSF64484">
    <property type="entry name" value="beta and beta-prime subunits of DNA dependent RNA-polymerase"/>
    <property type="match status" value="1"/>
</dbReference>
<accession>A0A1J4RMT9</accession>